<protein>
    <recommendedName>
        <fullName evidence="2">Intradiol ring-cleavage dioxygenases domain-containing protein</fullName>
    </recommendedName>
</protein>
<dbReference type="SUPFAM" id="SSF49482">
    <property type="entry name" value="Aromatic compound dioxygenase"/>
    <property type="match status" value="1"/>
</dbReference>
<dbReference type="GO" id="GO:0008199">
    <property type="term" value="F:ferric iron binding"/>
    <property type="evidence" value="ECO:0007669"/>
    <property type="project" value="InterPro"/>
</dbReference>
<feature type="domain" description="Intradiol ring-cleavage dioxygenases" evidence="2">
    <location>
        <begin position="133"/>
        <end position="236"/>
    </location>
</feature>
<dbReference type="InterPro" id="IPR015889">
    <property type="entry name" value="Intradiol_dOase_core"/>
</dbReference>
<keyword evidence="4" id="KW-1185">Reference proteome</keyword>
<comment type="caution">
    <text evidence="3">The sequence shown here is derived from an EMBL/GenBank/DDBJ whole genome shotgun (WGS) entry which is preliminary data.</text>
</comment>
<feature type="chain" id="PRO_5034047237" description="Intradiol ring-cleavage dioxygenases domain-containing protein" evidence="1">
    <location>
        <begin position="19"/>
        <end position="344"/>
    </location>
</feature>
<dbReference type="EMBL" id="JAACJJ010000028">
    <property type="protein sequence ID" value="KAF5321797.1"/>
    <property type="molecule type" value="Genomic_DNA"/>
</dbReference>
<dbReference type="AlphaFoldDB" id="A0A8H5BEF8"/>
<dbReference type="PANTHER" id="PTHR34315">
    <property type="match status" value="1"/>
</dbReference>
<dbReference type="Pfam" id="PF00775">
    <property type="entry name" value="Dioxygenase_C"/>
    <property type="match status" value="1"/>
</dbReference>
<dbReference type="Proteomes" id="UP000567179">
    <property type="component" value="Unassembled WGS sequence"/>
</dbReference>
<evidence type="ECO:0000313" key="4">
    <source>
        <dbReference type="Proteomes" id="UP000567179"/>
    </source>
</evidence>
<name>A0A8H5BEF8_9AGAR</name>
<sequence>MLCTSAFAFIMLALSVAAHPGVHDEYDTIKKREFLAGARRTISNCRENMFVHGIEDESIERRAKLARKLREDLRLPHREHISKRSFATVLATSHLSNKTGLSSSSPSTDVFSGSINCVLQSETTEGPYWVKGELVRSDMSEGKPGIPLYTDYQIIDTNTCQPISNVYLDAWHANATGVYAGVVAKGNGNSADESNLNTTFNRGITKTDHKGVGFFKTVFPGHYTGRAVHIHLLTTHNPTLHANHTITGGTISHVGQVFFDQTLIDEVKTLSPYSTNKQTLTQNKADRIMSEEAGSMDPIMDYVWLGSSPYDGILAWITIGIDSKKSYSPHPAVILTSNGGAFNN</sequence>
<accession>A0A8H5BEF8</accession>
<dbReference type="OrthoDB" id="121380at2759"/>
<dbReference type="CDD" id="cd03457">
    <property type="entry name" value="intradiol_dioxygenase_like"/>
    <property type="match status" value="1"/>
</dbReference>
<dbReference type="InterPro" id="IPR000627">
    <property type="entry name" value="Intradiol_dOase_C"/>
</dbReference>
<feature type="signal peptide" evidence="1">
    <location>
        <begin position="1"/>
        <end position="18"/>
    </location>
</feature>
<dbReference type="Gene3D" id="2.60.130.10">
    <property type="entry name" value="Aromatic compound dioxygenase"/>
    <property type="match status" value="1"/>
</dbReference>
<keyword evidence="1" id="KW-0732">Signal</keyword>
<evidence type="ECO:0000259" key="2">
    <source>
        <dbReference type="Pfam" id="PF00775"/>
    </source>
</evidence>
<proteinExistence type="predicted"/>
<evidence type="ECO:0000256" key="1">
    <source>
        <dbReference type="SAM" id="SignalP"/>
    </source>
</evidence>
<dbReference type="GO" id="GO:0016702">
    <property type="term" value="F:oxidoreductase activity, acting on single donors with incorporation of molecular oxygen, incorporation of two atoms of oxygen"/>
    <property type="evidence" value="ECO:0007669"/>
    <property type="project" value="InterPro"/>
</dbReference>
<organism evidence="3 4">
    <name type="scientific">Psilocybe cf. subviscida</name>
    <dbReference type="NCBI Taxonomy" id="2480587"/>
    <lineage>
        <taxon>Eukaryota</taxon>
        <taxon>Fungi</taxon>
        <taxon>Dikarya</taxon>
        <taxon>Basidiomycota</taxon>
        <taxon>Agaricomycotina</taxon>
        <taxon>Agaricomycetes</taxon>
        <taxon>Agaricomycetidae</taxon>
        <taxon>Agaricales</taxon>
        <taxon>Agaricineae</taxon>
        <taxon>Strophariaceae</taxon>
        <taxon>Psilocybe</taxon>
    </lineage>
</organism>
<dbReference type="PANTHER" id="PTHR34315:SF1">
    <property type="entry name" value="INTRADIOL RING-CLEAVAGE DIOXYGENASES DOMAIN-CONTAINING PROTEIN-RELATED"/>
    <property type="match status" value="1"/>
</dbReference>
<evidence type="ECO:0000313" key="3">
    <source>
        <dbReference type="EMBL" id="KAF5321797.1"/>
    </source>
</evidence>
<gene>
    <name evidence="3" type="ORF">D9619_000055</name>
</gene>
<reference evidence="3 4" key="1">
    <citation type="journal article" date="2020" name="ISME J.">
        <title>Uncovering the hidden diversity of litter-decomposition mechanisms in mushroom-forming fungi.</title>
        <authorList>
            <person name="Floudas D."/>
            <person name="Bentzer J."/>
            <person name="Ahren D."/>
            <person name="Johansson T."/>
            <person name="Persson P."/>
            <person name="Tunlid A."/>
        </authorList>
    </citation>
    <scope>NUCLEOTIDE SEQUENCE [LARGE SCALE GENOMIC DNA]</scope>
    <source>
        <strain evidence="3 4">CBS 101986</strain>
    </source>
</reference>